<dbReference type="InterPro" id="IPR010982">
    <property type="entry name" value="Lambda_DNA-bd_dom_sf"/>
</dbReference>
<dbReference type="InterPro" id="IPR053163">
    <property type="entry name" value="HTH-type_regulator_Rgg"/>
</dbReference>
<evidence type="ECO:0000313" key="3">
    <source>
        <dbReference type="Proteomes" id="UP001080333"/>
    </source>
</evidence>
<dbReference type="SUPFAM" id="SSF47413">
    <property type="entry name" value="lambda repressor-like DNA-binding domains"/>
    <property type="match status" value="1"/>
</dbReference>
<dbReference type="PROSITE" id="PS50943">
    <property type="entry name" value="HTH_CROC1"/>
    <property type="match status" value="1"/>
</dbReference>
<dbReference type="Proteomes" id="UP001080333">
    <property type="component" value="Unassembled WGS sequence"/>
</dbReference>
<sequence length="288" mass="33556">MINIEKFIKTRKHLRISQVTLCAGICTQATLSKFEKHQQIPSFDIMIALCERIGLTLNDVFPIAVSSHQTRNEKLLAQALKALFYQNVNQFKKNIEQVALDKILDKELSTYQIAKYFYMVILVKDDNQAKKLVSHIDIACFNQQYKLLFYAITSHYYYHCGQFTKAQQAFEDVWRHQKSNAVNDHTGCQEAIVYLLAEYQMLMKNYQLAMMLATYGIDLAHADDSTYFLENFFWQLVQASDMWHSQDFIVNEMIENARVIAKIHNNEAILKKLSQRKKGENKNDNTQG</sequence>
<dbReference type="CDD" id="cd00093">
    <property type="entry name" value="HTH_XRE"/>
    <property type="match status" value="1"/>
</dbReference>
<dbReference type="PANTHER" id="PTHR37038:SF14">
    <property type="entry name" value="TRANSCRIPTIONAL ACTIVATOR"/>
    <property type="match status" value="1"/>
</dbReference>
<evidence type="ECO:0000259" key="1">
    <source>
        <dbReference type="PROSITE" id="PS50943"/>
    </source>
</evidence>
<dbReference type="AlphaFoldDB" id="A0A9X3E6V9"/>
<reference evidence="2" key="1">
    <citation type="submission" date="2018-08" db="EMBL/GenBank/DDBJ databases">
        <title>Draft genome sequences of Leuconostoc spp. and Weissella spp. with biocontrol potential.</title>
        <authorList>
            <person name="Lo R."/>
            <person name="Ho V.T.T."/>
            <person name="Turner M.S."/>
        </authorList>
    </citation>
    <scope>NUCLEOTIDE SEQUENCE</scope>
    <source>
        <strain evidence="2">156</strain>
    </source>
</reference>
<dbReference type="EMBL" id="QVOQ01000006">
    <property type="protein sequence ID" value="MCX7578579.1"/>
    <property type="molecule type" value="Genomic_DNA"/>
</dbReference>
<evidence type="ECO:0000313" key="2">
    <source>
        <dbReference type="EMBL" id="MCX7578579.1"/>
    </source>
</evidence>
<dbReference type="GeneID" id="97229918"/>
<dbReference type="Gene3D" id="1.25.40.10">
    <property type="entry name" value="Tetratricopeptide repeat domain"/>
    <property type="match status" value="1"/>
</dbReference>
<dbReference type="RefSeq" id="WP_114666442.1">
    <property type="nucleotide sequence ID" value="NZ_BMBR01000001.1"/>
</dbReference>
<accession>A0A9X3E6V9</accession>
<feature type="domain" description="HTH cro/C1-type" evidence="1">
    <location>
        <begin position="11"/>
        <end position="60"/>
    </location>
</feature>
<dbReference type="InterPro" id="IPR011990">
    <property type="entry name" value="TPR-like_helical_dom_sf"/>
</dbReference>
<gene>
    <name evidence="2" type="ORF">D0502_04125</name>
</gene>
<organism evidence="2 3">
    <name type="scientific">Leuconostoc falkenbergense</name>
    <dbReference type="NCBI Taxonomy" id="2766470"/>
    <lineage>
        <taxon>Bacteria</taxon>
        <taxon>Bacillati</taxon>
        <taxon>Bacillota</taxon>
        <taxon>Bacilli</taxon>
        <taxon>Lactobacillales</taxon>
        <taxon>Lactobacillaceae</taxon>
        <taxon>Leuconostoc</taxon>
    </lineage>
</organism>
<dbReference type="InterPro" id="IPR001387">
    <property type="entry name" value="Cro/C1-type_HTH"/>
</dbReference>
<name>A0A9X3E6V9_9LACO</name>
<dbReference type="PANTHER" id="PTHR37038">
    <property type="entry name" value="TRANSCRIPTIONAL REGULATOR-RELATED"/>
    <property type="match status" value="1"/>
</dbReference>
<comment type="caution">
    <text evidence="2">The sequence shown here is derived from an EMBL/GenBank/DDBJ whole genome shotgun (WGS) entry which is preliminary data.</text>
</comment>
<protein>
    <submittedName>
        <fullName evidence="2">XRE family transcriptional regulator</fullName>
    </submittedName>
</protein>
<dbReference type="GO" id="GO:0003677">
    <property type="term" value="F:DNA binding"/>
    <property type="evidence" value="ECO:0007669"/>
    <property type="project" value="InterPro"/>
</dbReference>
<proteinExistence type="predicted"/>